<organism evidence="2 3">
    <name type="scientific">Methylobacterium brachiatum</name>
    <dbReference type="NCBI Taxonomy" id="269660"/>
    <lineage>
        <taxon>Bacteria</taxon>
        <taxon>Pseudomonadati</taxon>
        <taxon>Pseudomonadota</taxon>
        <taxon>Alphaproteobacteria</taxon>
        <taxon>Hyphomicrobiales</taxon>
        <taxon>Methylobacteriaceae</taxon>
        <taxon>Methylobacterium</taxon>
    </lineage>
</organism>
<protein>
    <submittedName>
        <fullName evidence="2">Uncharacterized protein</fullName>
    </submittedName>
</protein>
<evidence type="ECO:0000256" key="1">
    <source>
        <dbReference type="SAM" id="MobiDB-lite"/>
    </source>
</evidence>
<evidence type="ECO:0000313" key="3">
    <source>
        <dbReference type="Proteomes" id="UP001223420"/>
    </source>
</evidence>
<gene>
    <name evidence="2" type="ORF">QO001_004737</name>
</gene>
<proteinExistence type="predicted"/>
<sequence length="183" mass="18227">MPFLPTLVVVAILGVASIYCPSSQTTNPEARAALSAPAAPSATAFAKAAPIPVPVRRPASLAFAEAYPLAAPSTAHPVPSAARPALAGRPNPHVAVAGRHPCPGRRCPETPLRVTDPLAAGRAEAAESDEAGLLPPSALPFAASVVGQLVPAARAVGDAASLMRDGAAAMQGSVALAVAECLR</sequence>
<dbReference type="EMBL" id="JAUSWL010000010">
    <property type="protein sequence ID" value="MDQ0545790.1"/>
    <property type="molecule type" value="Genomic_DNA"/>
</dbReference>
<comment type="caution">
    <text evidence="2">The sequence shown here is derived from an EMBL/GenBank/DDBJ whole genome shotgun (WGS) entry which is preliminary data.</text>
</comment>
<dbReference type="AlphaFoldDB" id="A0AAJ1WYX6"/>
<evidence type="ECO:0000313" key="2">
    <source>
        <dbReference type="EMBL" id="MDQ0545790.1"/>
    </source>
</evidence>
<feature type="region of interest" description="Disordered" evidence="1">
    <location>
        <begin position="73"/>
        <end position="110"/>
    </location>
</feature>
<dbReference type="RefSeq" id="WP_230367338.1">
    <property type="nucleotide sequence ID" value="NZ_JAJALK010000011.1"/>
</dbReference>
<name>A0AAJ1WYX6_9HYPH</name>
<accession>A0AAJ1WYX6</accession>
<dbReference type="Proteomes" id="UP001223420">
    <property type="component" value="Unassembled WGS sequence"/>
</dbReference>
<reference evidence="2" key="1">
    <citation type="submission" date="2023-07" db="EMBL/GenBank/DDBJ databases">
        <title>Genomic Encyclopedia of Type Strains, Phase IV (KMG-IV): sequencing the most valuable type-strain genomes for metagenomic binning, comparative biology and taxonomic classification.</title>
        <authorList>
            <person name="Goeker M."/>
        </authorList>
    </citation>
    <scope>NUCLEOTIDE SEQUENCE</scope>
    <source>
        <strain evidence="2">DSM 19569</strain>
    </source>
</reference>